<dbReference type="Pfam" id="PF03195">
    <property type="entry name" value="LOB"/>
    <property type="match status" value="1"/>
</dbReference>
<comment type="similarity">
    <text evidence="1">Belongs to the LOB domain-containing protein family.</text>
</comment>
<sequence length="224" mass="24830">MQKSNNNNNNNNINGATSSSSQAAAGAAAGACASCKHQRKKCTEKCVLAAYFPAEKSREFQAVHKVFGVSNVTKMVRSVREEDRQRAVESLVWEAVCRQSDPVLGSLGEYRRVLEELKLCRTGQHQFDPAAAALHIGWGGHHNNNNNNHPLHNYIHNNSRNPAVVGYNNNNVYAAGMANHHHHHHQNNFQKLRWETKNTSAAAAVLLPCQHPLDGFNQQFSHAV</sequence>
<dbReference type="PROSITE" id="PS51257">
    <property type="entry name" value="PROKAR_LIPOPROTEIN"/>
    <property type="match status" value="1"/>
</dbReference>
<evidence type="ECO:0000256" key="1">
    <source>
        <dbReference type="ARBA" id="ARBA00005474"/>
    </source>
</evidence>
<comment type="caution">
    <text evidence="3">The sequence shown here is derived from an EMBL/GenBank/DDBJ whole genome shotgun (WGS) entry which is preliminary data.</text>
</comment>
<gene>
    <name evidence="3" type="ORF">DM860_000079</name>
</gene>
<evidence type="ECO:0000313" key="4">
    <source>
        <dbReference type="Proteomes" id="UP000249390"/>
    </source>
</evidence>
<organism evidence="3 4">
    <name type="scientific">Cuscuta australis</name>
    <dbReference type="NCBI Taxonomy" id="267555"/>
    <lineage>
        <taxon>Eukaryota</taxon>
        <taxon>Viridiplantae</taxon>
        <taxon>Streptophyta</taxon>
        <taxon>Embryophyta</taxon>
        <taxon>Tracheophyta</taxon>
        <taxon>Spermatophyta</taxon>
        <taxon>Magnoliopsida</taxon>
        <taxon>eudicotyledons</taxon>
        <taxon>Gunneridae</taxon>
        <taxon>Pentapetalae</taxon>
        <taxon>asterids</taxon>
        <taxon>lamiids</taxon>
        <taxon>Solanales</taxon>
        <taxon>Convolvulaceae</taxon>
        <taxon>Cuscuteae</taxon>
        <taxon>Cuscuta</taxon>
        <taxon>Cuscuta subgen. Grammica</taxon>
        <taxon>Cuscuta sect. Cleistogrammica</taxon>
    </lineage>
</organism>
<dbReference type="PANTHER" id="PTHR31301">
    <property type="entry name" value="LOB DOMAIN-CONTAINING PROTEIN 4-RELATED"/>
    <property type="match status" value="1"/>
</dbReference>
<dbReference type="EMBL" id="NQVE01000215">
    <property type="protein sequence ID" value="RAL37385.1"/>
    <property type="molecule type" value="Genomic_DNA"/>
</dbReference>
<dbReference type="PANTHER" id="PTHR31301:SF19">
    <property type="entry name" value="LOB DOMAIN-CONTAINING PROTEIN 2"/>
    <property type="match status" value="1"/>
</dbReference>
<reference evidence="3 4" key="1">
    <citation type="submission" date="2018-06" db="EMBL/GenBank/DDBJ databases">
        <title>The Genome of Cuscuta australis (Dodder) Provides Insight into the Evolution of Plant Parasitism.</title>
        <authorList>
            <person name="Liu H."/>
        </authorList>
    </citation>
    <scope>NUCLEOTIDE SEQUENCE [LARGE SCALE GENOMIC DNA]</scope>
    <source>
        <strain evidence="4">cv. Yunnan</strain>
        <tissue evidence="3">Vines</tissue>
    </source>
</reference>
<feature type="domain" description="LOB" evidence="2">
    <location>
        <begin position="30"/>
        <end position="134"/>
    </location>
</feature>
<protein>
    <recommendedName>
        <fullName evidence="2">LOB domain-containing protein</fullName>
    </recommendedName>
</protein>
<dbReference type="PROSITE" id="PS50891">
    <property type="entry name" value="LOB"/>
    <property type="match status" value="1"/>
</dbReference>
<dbReference type="InterPro" id="IPR004883">
    <property type="entry name" value="LOB"/>
</dbReference>
<evidence type="ECO:0000313" key="3">
    <source>
        <dbReference type="EMBL" id="RAL37385.1"/>
    </source>
</evidence>
<name>A0A328CVS1_9ASTE</name>
<keyword evidence="4" id="KW-1185">Reference proteome</keyword>
<dbReference type="Proteomes" id="UP000249390">
    <property type="component" value="Unassembled WGS sequence"/>
</dbReference>
<evidence type="ECO:0000259" key="2">
    <source>
        <dbReference type="PROSITE" id="PS50891"/>
    </source>
</evidence>
<proteinExistence type="inferred from homology"/>
<accession>A0A328CVS1</accession>
<dbReference type="AlphaFoldDB" id="A0A328CVS1"/>